<proteinExistence type="predicted"/>
<evidence type="ECO:0000259" key="2">
    <source>
        <dbReference type="PROSITE" id="PS50102"/>
    </source>
</evidence>
<feature type="domain" description="RRM" evidence="2">
    <location>
        <begin position="6"/>
        <end position="80"/>
    </location>
</feature>
<accession>A0AAD9JVU5</accession>
<dbReference type="SMART" id="SM00360">
    <property type="entry name" value="RRM"/>
    <property type="match status" value="1"/>
</dbReference>
<reference evidence="3" key="1">
    <citation type="journal article" date="2023" name="Mol. Biol. Evol.">
        <title>Third-Generation Sequencing Reveals the Adaptive Role of the Epigenome in Three Deep-Sea Polychaetes.</title>
        <authorList>
            <person name="Perez M."/>
            <person name="Aroh O."/>
            <person name="Sun Y."/>
            <person name="Lan Y."/>
            <person name="Juniper S.K."/>
            <person name="Young C.R."/>
            <person name="Angers B."/>
            <person name="Qian P.Y."/>
        </authorList>
    </citation>
    <scope>NUCLEOTIDE SEQUENCE</scope>
    <source>
        <strain evidence="3">P08H-3</strain>
    </source>
</reference>
<dbReference type="Gene3D" id="3.30.70.330">
    <property type="match status" value="1"/>
</dbReference>
<evidence type="ECO:0000256" key="1">
    <source>
        <dbReference type="PROSITE-ProRule" id="PRU00176"/>
    </source>
</evidence>
<evidence type="ECO:0000313" key="4">
    <source>
        <dbReference type="Proteomes" id="UP001208570"/>
    </source>
</evidence>
<dbReference type="Proteomes" id="UP001208570">
    <property type="component" value="Unassembled WGS sequence"/>
</dbReference>
<dbReference type="InterPro" id="IPR012677">
    <property type="entry name" value="Nucleotide-bd_a/b_plait_sf"/>
</dbReference>
<dbReference type="Pfam" id="PF00076">
    <property type="entry name" value="RRM_1"/>
    <property type="match status" value="1"/>
</dbReference>
<dbReference type="SUPFAM" id="SSF54928">
    <property type="entry name" value="RNA-binding domain, RBD"/>
    <property type="match status" value="1"/>
</dbReference>
<organism evidence="3 4">
    <name type="scientific">Paralvinella palmiformis</name>
    <dbReference type="NCBI Taxonomy" id="53620"/>
    <lineage>
        <taxon>Eukaryota</taxon>
        <taxon>Metazoa</taxon>
        <taxon>Spiralia</taxon>
        <taxon>Lophotrochozoa</taxon>
        <taxon>Annelida</taxon>
        <taxon>Polychaeta</taxon>
        <taxon>Sedentaria</taxon>
        <taxon>Canalipalpata</taxon>
        <taxon>Terebellida</taxon>
        <taxon>Terebelliformia</taxon>
        <taxon>Alvinellidae</taxon>
        <taxon>Paralvinella</taxon>
    </lineage>
</organism>
<name>A0AAD9JVU5_9ANNE</name>
<protein>
    <recommendedName>
        <fullName evidence="2">RRM domain-containing protein</fullName>
    </recommendedName>
</protein>
<comment type="caution">
    <text evidence="3">The sequence shown here is derived from an EMBL/GenBank/DDBJ whole genome shotgun (WGS) entry which is preliminary data.</text>
</comment>
<keyword evidence="1" id="KW-0694">RNA-binding</keyword>
<dbReference type="PROSITE" id="PS50102">
    <property type="entry name" value="RRM"/>
    <property type="match status" value="1"/>
</dbReference>
<dbReference type="InterPro" id="IPR035979">
    <property type="entry name" value="RBD_domain_sf"/>
</dbReference>
<gene>
    <name evidence="3" type="ORF">LSH36_140g01007</name>
</gene>
<dbReference type="EMBL" id="JAODUP010000140">
    <property type="protein sequence ID" value="KAK2160097.1"/>
    <property type="molecule type" value="Genomic_DNA"/>
</dbReference>
<keyword evidence="4" id="KW-1185">Reference proteome</keyword>
<dbReference type="InterPro" id="IPR000504">
    <property type="entry name" value="RRM_dom"/>
</dbReference>
<dbReference type="AlphaFoldDB" id="A0AAD9JVU5"/>
<sequence length="137" mass="14870">MVRETRYLWIGNLPGKITEEKISERFSSHGKIQSVKLLQTQGGESCNAIVAFMDIKSASKAHNSENIIDGVVVQTQYSEPGATITHRVPVSVTRTHQEPGIQSTVTAVKKDASSTAATLGFASQRNVTGRFPNKQEG</sequence>
<evidence type="ECO:0000313" key="3">
    <source>
        <dbReference type="EMBL" id="KAK2160097.1"/>
    </source>
</evidence>
<dbReference type="GO" id="GO:0003723">
    <property type="term" value="F:RNA binding"/>
    <property type="evidence" value="ECO:0007669"/>
    <property type="project" value="UniProtKB-UniRule"/>
</dbReference>